<dbReference type="EMBL" id="JACVKN010000096">
    <property type="protein sequence ID" value="MBK2064928.1"/>
    <property type="molecule type" value="Genomic_DNA"/>
</dbReference>
<dbReference type="GO" id="GO:0005524">
    <property type="term" value="F:ATP binding"/>
    <property type="evidence" value="ECO:0007669"/>
    <property type="project" value="UniProtKB-KW"/>
</dbReference>
<dbReference type="GO" id="GO:0140359">
    <property type="term" value="F:ABC-type transporter activity"/>
    <property type="evidence" value="ECO:0007669"/>
    <property type="project" value="InterPro"/>
</dbReference>
<keyword evidence="7" id="KW-1185">Reference proteome</keyword>
<evidence type="ECO:0000256" key="4">
    <source>
        <dbReference type="ARBA" id="ARBA00022840"/>
    </source>
</evidence>
<dbReference type="AlphaFoldDB" id="A0A9Q2QFC2"/>
<keyword evidence="4 6" id="KW-0067">ATP-binding</keyword>
<dbReference type="RefSeq" id="WP_159183808.1">
    <property type="nucleotide sequence ID" value="NZ_JACVJL010000113.1"/>
</dbReference>
<organism evidence="6 7">
    <name type="scientific">Francisella noatunensis</name>
    <dbReference type="NCBI Taxonomy" id="657445"/>
    <lineage>
        <taxon>Bacteria</taxon>
        <taxon>Pseudomonadati</taxon>
        <taxon>Pseudomonadota</taxon>
        <taxon>Gammaproteobacteria</taxon>
        <taxon>Thiotrichales</taxon>
        <taxon>Francisellaceae</taxon>
        <taxon>Francisella</taxon>
    </lineage>
</organism>
<evidence type="ECO:0000313" key="6">
    <source>
        <dbReference type="EMBL" id="MBK2064928.1"/>
    </source>
</evidence>
<evidence type="ECO:0000313" key="7">
    <source>
        <dbReference type="Proteomes" id="UP000701999"/>
    </source>
</evidence>
<dbReference type="InterPro" id="IPR015860">
    <property type="entry name" value="ABC_transpr_TagH-like"/>
</dbReference>
<proteinExistence type="inferred from homology"/>
<dbReference type="Gene3D" id="2.70.50.60">
    <property type="entry name" value="abc- transporter (atp binding component) like domain"/>
    <property type="match status" value="1"/>
</dbReference>
<evidence type="ECO:0000256" key="1">
    <source>
        <dbReference type="ARBA" id="ARBA00005417"/>
    </source>
</evidence>
<reference evidence="6 7" key="1">
    <citation type="submission" date="2020-09" db="EMBL/GenBank/DDBJ databases">
        <title>Development of specific Francisella tularensis PCR assay based on in-depth characterization of family Francisellaceae.</title>
        <authorList>
            <person name="Ohrman C."/>
            <person name="Sahl J."/>
            <person name="Sjodin A."/>
            <person name="Uneklint I."/>
            <person name="Ballard R."/>
            <person name="Karlsson L."/>
            <person name="Mcdonough R."/>
            <person name="Sundell D."/>
            <person name="Soria K."/>
            <person name="Brindeflk B."/>
            <person name="Vallesi A."/>
            <person name="Ramirez-Paredes J.G."/>
            <person name="Colquhoun D."/>
            <person name="Myrtennas K."/>
            <person name="Birdsell D."/>
            <person name="Johansson A."/>
            <person name="Wagner D."/>
            <person name="Forsman M."/>
        </authorList>
    </citation>
    <scope>NUCLEOTIDE SEQUENCE [LARGE SCALE GENOMIC DNA]</scope>
    <source>
        <strain evidence="6 7">FSC1140</strain>
    </source>
</reference>
<keyword evidence="2" id="KW-0813">Transport</keyword>
<dbReference type="Pfam" id="PF00005">
    <property type="entry name" value="ABC_tran"/>
    <property type="match status" value="1"/>
</dbReference>
<dbReference type="InterPro" id="IPR003439">
    <property type="entry name" value="ABC_transporter-like_ATP-bd"/>
</dbReference>
<dbReference type="Gene3D" id="3.40.50.300">
    <property type="entry name" value="P-loop containing nucleotide triphosphate hydrolases"/>
    <property type="match status" value="1"/>
</dbReference>
<accession>A0A9Q2QFC2</accession>
<evidence type="ECO:0000256" key="3">
    <source>
        <dbReference type="ARBA" id="ARBA00022741"/>
    </source>
</evidence>
<dbReference type="CDD" id="cd03220">
    <property type="entry name" value="ABC_KpsT_Wzt"/>
    <property type="match status" value="1"/>
</dbReference>
<dbReference type="SUPFAM" id="SSF52540">
    <property type="entry name" value="P-loop containing nucleoside triphosphate hydrolases"/>
    <property type="match status" value="1"/>
</dbReference>
<dbReference type="GO" id="GO:0016020">
    <property type="term" value="C:membrane"/>
    <property type="evidence" value="ECO:0007669"/>
    <property type="project" value="InterPro"/>
</dbReference>
<dbReference type="PROSITE" id="PS50893">
    <property type="entry name" value="ABC_TRANSPORTER_2"/>
    <property type="match status" value="1"/>
</dbReference>
<name>A0A9Q2QFC2_9GAMM</name>
<dbReference type="InterPro" id="IPR003593">
    <property type="entry name" value="AAA+_ATPase"/>
</dbReference>
<dbReference type="GeneID" id="93254322"/>
<feature type="domain" description="ABC transporter" evidence="5">
    <location>
        <begin position="7"/>
        <end position="248"/>
    </location>
</feature>
<dbReference type="InterPro" id="IPR027417">
    <property type="entry name" value="P-loop_NTPase"/>
</dbReference>
<gene>
    <name evidence="6" type="ORF">IB647_04180</name>
</gene>
<comment type="caution">
    <text evidence="6">The sequence shown here is derived from an EMBL/GenBank/DDBJ whole genome shotgun (WGS) entry which is preliminary data.</text>
</comment>
<comment type="similarity">
    <text evidence="1">Belongs to the ABC transporter superfamily.</text>
</comment>
<dbReference type="PANTHER" id="PTHR46743:SF2">
    <property type="entry name" value="TEICHOIC ACIDS EXPORT ATP-BINDING PROTEIN TAGH"/>
    <property type="match status" value="1"/>
</dbReference>
<dbReference type="InterPro" id="IPR050683">
    <property type="entry name" value="Bact_Polysacc_Export_ATP-bd"/>
</dbReference>
<dbReference type="Proteomes" id="UP000701999">
    <property type="component" value="Unassembled WGS sequence"/>
</dbReference>
<dbReference type="PANTHER" id="PTHR46743">
    <property type="entry name" value="TEICHOIC ACIDS EXPORT ATP-BINDING PROTEIN TAGH"/>
    <property type="match status" value="1"/>
</dbReference>
<sequence>MKKGMAIKLDNVSKYYKIYDRARDRVKEAFSPFRKKYYKEFCAVKDINLEIKKGEVLGIFGLNGAGKSTLLKMIAGVVTPSKGRVITHGHINAMLELTGSLNPELTGRQNIDFNLSLNGVADSEKPQVTKSIIDFAEIGDHLDQPVKSYSSGMGARLGFGIATSTKPEILIVDEVLAVGDVVFQNKCFIKIRELLKGGTTVVFVSHNISLMIEFCNRAILLYDREILFDGPSREIAHYYQKILFSNDRNRTIAELKGLPIELAYKSDESSILSNTNNENVIVDQFSIYDTEGVETSFLETGCVYDIVIHIKFKKNYEKVRLKLNASDITGKQLNFLDSVAESLISNVYEHDSYVFRTSFKNIVFIGKYSIKLEILDITDKRYSVNLLDHELEIRFESGVIGMEPLVNIDKIEADINNVESKK</sequence>
<protein>
    <submittedName>
        <fullName evidence="6">ABC transporter ATP-binding protein</fullName>
    </submittedName>
</protein>
<evidence type="ECO:0000259" key="5">
    <source>
        <dbReference type="PROSITE" id="PS50893"/>
    </source>
</evidence>
<evidence type="ECO:0000256" key="2">
    <source>
        <dbReference type="ARBA" id="ARBA00022448"/>
    </source>
</evidence>
<keyword evidence="3" id="KW-0547">Nucleotide-binding</keyword>
<dbReference type="GO" id="GO:0016887">
    <property type="term" value="F:ATP hydrolysis activity"/>
    <property type="evidence" value="ECO:0007669"/>
    <property type="project" value="InterPro"/>
</dbReference>
<dbReference type="SMART" id="SM00382">
    <property type="entry name" value="AAA"/>
    <property type="match status" value="1"/>
</dbReference>